<dbReference type="OMA" id="CYWMIIT"/>
<dbReference type="HOGENOM" id="CLU_001265_0_5_1"/>
<dbReference type="Pfam" id="PF07690">
    <property type="entry name" value="MFS_1"/>
    <property type="match status" value="1"/>
</dbReference>
<dbReference type="VEuPathDB" id="FungiDB:PV10_08585"/>
<dbReference type="FunFam" id="1.20.1250.20:FF:000064">
    <property type="entry name" value="MFS allantoate transporter"/>
    <property type="match status" value="1"/>
</dbReference>
<feature type="transmembrane region" description="Helical" evidence="7">
    <location>
        <begin position="372"/>
        <end position="392"/>
    </location>
</feature>
<evidence type="ECO:0000256" key="3">
    <source>
        <dbReference type="ARBA" id="ARBA00022692"/>
    </source>
</evidence>
<keyword evidence="2" id="KW-0813">Transport</keyword>
<feature type="transmembrane region" description="Helical" evidence="7">
    <location>
        <begin position="341"/>
        <end position="360"/>
    </location>
</feature>
<keyword evidence="10" id="KW-1185">Reference proteome</keyword>
<evidence type="ECO:0000256" key="1">
    <source>
        <dbReference type="ARBA" id="ARBA00004141"/>
    </source>
</evidence>
<dbReference type="InterPro" id="IPR011701">
    <property type="entry name" value="MFS"/>
</dbReference>
<feature type="transmembrane region" description="Helical" evidence="7">
    <location>
        <begin position="50"/>
        <end position="74"/>
    </location>
</feature>
<dbReference type="InterPro" id="IPR020846">
    <property type="entry name" value="MFS_dom"/>
</dbReference>
<dbReference type="GO" id="GO:0022857">
    <property type="term" value="F:transmembrane transporter activity"/>
    <property type="evidence" value="ECO:0007669"/>
    <property type="project" value="InterPro"/>
</dbReference>
<dbReference type="GO" id="GO:0016020">
    <property type="term" value="C:membrane"/>
    <property type="evidence" value="ECO:0007669"/>
    <property type="project" value="UniProtKB-SubCell"/>
</dbReference>
<accession>A0A0D1XLA5</accession>
<dbReference type="GeneID" id="27326430"/>
<reference evidence="9 10" key="1">
    <citation type="submission" date="2015-01" db="EMBL/GenBank/DDBJ databases">
        <title>The Genome Sequence of Exophiala mesophila CBS40295.</title>
        <authorList>
            <consortium name="The Broad Institute Genomics Platform"/>
            <person name="Cuomo C."/>
            <person name="de Hoog S."/>
            <person name="Gorbushina A."/>
            <person name="Stielow B."/>
            <person name="Teixiera M."/>
            <person name="Abouelleil A."/>
            <person name="Chapman S.B."/>
            <person name="Priest M."/>
            <person name="Young S.K."/>
            <person name="Wortman J."/>
            <person name="Nusbaum C."/>
            <person name="Birren B."/>
        </authorList>
    </citation>
    <scope>NUCLEOTIDE SEQUENCE [LARGE SCALE GENOMIC DNA]</scope>
    <source>
        <strain evidence="9 10">CBS 40295</strain>
    </source>
</reference>
<feature type="transmembrane region" description="Helical" evidence="7">
    <location>
        <begin position="148"/>
        <end position="167"/>
    </location>
</feature>
<evidence type="ECO:0000256" key="2">
    <source>
        <dbReference type="ARBA" id="ARBA00022448"/>
    </source>
</evidence>
<feature type="domain" description="Major facilitator superfamily (MFS) profile" evidence="8">
    <location>
        <begin position="51"/>
        <end position="464"/>
    </location>
</feature>
<dbReference type="InterPro" id="IPR036259">
    <property type="entry name" value="MFS_trans_sf"/>
</dbReference>
<evidence type="ECO:0000256" key="7">
    <source>
        <dbReference type="SAM" id="Phobius"/>
    </source>
</evidence>
<keyword evidence="5 7" id="KW-0472">Membrane</keyword>
<dbReference type="OrthoDB" id="6730379at2759"/>
<evidence type="ECO:0000256" key="5">
    <source>
        <dbReference type="ARBA" id="ARBA00023136"/>
    </source>
</evidence>
<name>A0A0D1XLA5_EXOME</name>
<evidence type="ECO:0000256" key="6">
    <source>
        <dbReference type="ARBA" id="ARBA00037968"/>
    </source>
</evidence>
<comment type="similarity">
    <text evidence="6">Belongs to the major facilitator superfamily. Allantoate permease family.</text>
</comment>
<keyword evidence="3 7" id="KW-0812">Transmembrane</keyword>
<dbReference type="PANTHER" id="PTHR43791:SF103">
    <property type="entry name" value="MAJOR FACILITATOR SUPERFAMILY (MFS) PROFILE DOMAIN-CONTAINING PROTEIN-RELATED"/>
    <property type="match status" value="1"/>
</dbReference>
<organism evidence="9 10">
    <name type="scientific">Exophiala mesophila</name>
    <name type="common">Black yeast-like fungus</name>
    <dbReference type="NCBI Taxonomy" id="212818"/>
    <lineage>
        <taxon>Eukaryota</taxon>
        <taxon>Fungi</taxon>
        <taxon>Dikarya</taxon>
        <taxon>Ascomycota</taxon>
        <taxon>Pezizomycotina</taxon>
        <taxon>Eurotiomycetes</taxon>
        <taxon>Chaetothyriomycetidae</taxon>
        <taxon>Chaetothyriales</taxon>
        <taxon>Herpotrichiellaceae</taxon>
        <taxon>Exophiala</taxon>
    </lineage>
</organism>
<dbReference type="EMBL" id="KN847525">
    <property type="protein sequence ID" value="KIV88961.1"/>
    <property type="molecule type" value="Genomic_DNA"/>
</dbReference>
<feature type="transmembrane region" description="Helical" evidence="7">
    <location>
        <begin position="210"/>
        <end position="230"/>
    </location>
</feature>
<feature type="transmembrane region" description="Helical" evidence="7">
    <location>
        <begin position="94"/>
        <end position="111"/>
    </location>
</feature>
<dbReference type="PANTHER" id="PTHR43791">
    <property type="entry name" value="PERMEASE-RELATED"/>
    <property type="match status" value="1"/>
</dbReference>
<gene>
    <name evidence="9" type="ORF">PV10_08585</name>
</gene>
<feature type="transmembrane region" description="Helical" evidence="7">
    <location>
        <begin position="404"/>
        <end position="424"/>
    </location>
</feature>
<evidence type="ECO:0000256" key="4">
    <source>
        <dbReference type="ARBA" id="ARBA00022989"/>
    </source>
</evidence>
<protein>
    <recommendedName>
        <fullName evidence="8">Major facilitator superfamily (MFS) profile domain-containing protein</fullName>
    </recommendedName>
</protein>
<comment type="subcellular location">
    <subcellularLocation>
        <location evidence="1">Membrane</location>
        <topology evidence="1">Multi-pass membrane protein</topology>
    </subcellularLocation>
</comment>
<feature type="transmembrane region" description="Helical" evidence="7">
    <location>
        <begin position="315"/>
        <end position="334"/>
    </location>
</feature>
<feature type="transmembrane region" description="Helical" evidence="7">
    <location>
        <begin position="436"/>
        <end position="457"/>
    </location>
</feature>
<sequence>MTAKTVDPAMSTNCPDETVMDTKTDIAEASVVPLMSEEEEKALVRKIDRWLLPCLWFSYTLQFLDKTTLGYAAVLGLPEGTGLVGNQYSWASSAFYYGFMVASYPASIGFIKFPIAKYLSVTMIIWAVVLTCHGAANNFVSLTVLRVLLGVFESTISPGFTLITGIWYKPSEHALRTCIWFSGNAFAAIFGGLLSYAIGHIQHSIAAWRWLFIIFGIVTFIWGIALFILLPDTPLTARFLTKAEQKFALQRPQAAQKSYKSTKWRKDQFIEALIDPKTWFLFVYNVMICLPNGGLTNFASLIIRGFGFDTFQTLLLGMPGPAISFVVLLIAAYITNKYRRMRCYVMASSLLLALVGIILVRELPYSNRGGRLVGIWLTFVFACGFPLSLSIISSNFAGYTKKTTVAAILFIGYCAGNIGGPMVFKANQAPYYESAYAAILSCFCIAIVTILGLRLYMSWENTRRDKMQGRVIDPEPKDPSNVDIASQVEGEDAVSTDLDISDWVNKSFRYCL</sequence>
<feature type="transmembrane region" description="Helical" evidence="7">
    <location>
        <begin position="179"/>
        <end position="198"/>
    </location>
</feature>
<dbReference type="RefSeq" id="XP_016220535.1">
    <property type="nucleotide sequence ID" value="XM_016373624.1"/>
</dbReference>
<dbReference type="AlphaFoldDB" id="A0A0D1XLA5"/>
<dbReference type="Proteomes" id="UP000054302">
    <property type="component" value="Unassembled WGS sequence"/>
</dbReference>
<dbReference type="Gene3D" id="1.20.1250.20">
    <property type="entry name" value="MFS general substrate transporter like domains"/>
    <property type="match status" value="2"/>
</dbReference>
<evidence type="ECO:0000313" key="9">
    <source>
        <dbReference type="EMBL" id="KIV88961.1"/>
    </source>
</evidence>
<proteinExistence type="inferred from homology"/>
<dbReference type="PROSITE" id="PS50850">
    <property type="entry name" value="MFS"/>
    <property type="match status" value="1"/>
</dbReference>
<keyword evidence="4 7" id="KW-1133">Transmembrane helix</keyword>
<evidence type="ECO:0000259" key="8">
    <source>
        <dbReference type="PROSITE" id="PS50850"/>
    </source>
</evidence>
<evidence type="ECO:0000313" key="10">
    <source>
        <dbReference type="Proteomes" id="UP000054302"/>
    </source>
</evidence>
<dbReference type="SUPFAM" id="SSF103473">
    <property type="entry name" value="MFS general substrate transporter"/>
    <property type="match status" value="1"/>
</dbReference>
<feature type="transmembrane region" description="Helical" evidence="7">
    <location>
        <begin position="279"/>
        <end position="303"/>
    </location>
</feature>
<feature type="transmembrane region" description="Helical" evidence="7">
    <location>
        <begin position="118"/>
        <end position="136"/>
    </location>
</feature>